<sequence length="422" mass="47161">MVLTLIKNELIKISKRGKTWIVFGMFILAMIGLIVVGKVGANESKHWNSPQGQIEIIDKQLKWQNEDLKSSEAHLKSLENNKTKNKSEIISTKERIAFAKEDIKRLKEDRKLQEKLINAKTPDWREEVKASIKNLNSEKEKAKREGNVDKKYLDSLNKQIDINQYFLDNNLKPVKKWEFYPSNLAIQVMMIFGMAILVAGIAVFMSDIISGECTPATLKFLLVQPISRGKVILSKFVAIVITVVMMICGSELIAFGAVGAFTGFDAIKMPVELGLRYKVNQEILMKEGFKQLDLVANSGYNSTMGDFVLRSFLLQILFVVACCAFIFMISSLFKSSMITMAVSVVISIAAVILPTVSKKIGEYAHLNFLNYGNTPGVIGGDIAHIYANTNFTPELGATLMVITIIVSYIIAHVVFSKRDMLV</sequence>
<dbReference type="PANTHER" id="PTHR37305:SF1">
    <property type="entry name" value="MEMBRANE PROTEIN"/>
    <property type="match status" value="1"/>
</dbReference>
<name>A0ABS4F2T6_9CLOT</name>
<keyword evidence="1" id="KW-0175">Coiled coil</keyword>
<feature type="transmembrane region" description="Helical" evidence="2">
    <location>
        <begin position="395"/>
        <end position="415"/>
    </location>
</feature>
<protein>
    <submittedName>
        <fullName evidence="3">ABC-2 type transport system permease protein</fullName>
    </submittedName>
</protein>
<keyword evidence="2" id="KW-1133">Transmembrane helix</keyword>
<accession>A0ABS4F2T6</accession>
<keyword evidence="2" id="KW-0472">Membrane</keyword>
<evidence type="ECO:0000313" key="3">
    <source>
        <dbReference type="EMBL" id="MBP1890573.1"/>
    </source>
</evidence>
<feature type="transmembrane region" description="Helical" evidence="2">
    <location>
        <begin position="336"/>
        <end position="356"/>
    </location>
</feature>
<feature type="transmembrane region" description="Helical" evidence="2">
    <location>
        <begin position="307"/>
        <end position="329"/>
    </location>
</feature>
<gene>
    <name evidence="3" type="ORF">J2Z53_002178</name>
</gene>
<feature type="transmembrane region" description="Helical" evidence="2">
    <location>
        <begin position="20"/>
        <end position="41"/>
    </location>
</feature>
<evidence type="ECO:0000256" key="2">
    <source>
        <dbReference type="SAM" id="Phobius"/>
    </source>
</evidence>
<keyword evidence="4" id="KW-1185">Reference proteome</keyword>
<evidence type="ECO:0000313" key="4">
    <source>
        <dbReference type="Proteomes" id="UP000783390"/>
    </source>
</evidence>
<organism evidence="3 4">
    <name type="scientific">Clostridium moniliforme</name>
    <dbReference type="NCBI Taxonomy" id="39489"/>
    <lineage>
        <taxon>Bacteria</taxon>
        <taxon>Bacillati</taxon>
        <taxon>Bacillota</taxon>
        <taxon>Clostridia</taxon>
        <taxon>Eubacteriales</taxon>
        <taxon>Clostridiaceae</taxon>
        <taxon>Clostridium</taxon>
    </lineage>
</organism>
<dbReference type="Proteomes" id="UP000783390">
    <property type="component" value="Unassembled WGS sequence"/>
</dbReference>
<keyword evidence="2" id="KW-0812">Transmembrane</keyword>
<reference evidence="3 4" key="1">
    <citation type="submission" date="2021-03" db="EMBL/GenBank/DDBJ databases">
        <title>Genomic Encyclopedia of Type Strains, Phase IV (KMG-IV): sequencing the most valuable type-strain genomes for metagenomic binning, comparative biology and taxonomic classification.</title>
        <authorList>
            <person name="Goeker M."/>
        </authorList>
    </citation>
    <scope>NUCLEOTIDE SEQUENCE [LARGE SCALE GENOMIC DNA]</scope>
    <source>
        <strain evidence="3 4">DSM 3984</strain>
    </source>
</reference>
<dbReference type="Pfam" id="PF12679">
    <property type="entry name" value="ABC2_membrane_2"/>
    <property type="match status" value="1"/>
</dbReference>
<dbReference type="RefSeq" id="WP_209797491.1">
    <property type="nucleotide sequence ID" value="NZ_JAGGJZ010000008.1"/>
</dbReference>
<evidence type="ECO:0000256" key="1">
    <source>
        <dbReference type="SAM" id="Coils"/>
    </source>
</evidence>
<proteinExistence type="predicted"/>
<feature type="transmembrane region" description="Helical" evidence="2">
    <location>
        <begin position="236"/>
        <end position="261"/>
    </location>
</feature>
<feature type="transmembrane region" description="Helical" evidence="2">
    <location>
        <begin position="184"/>
        <end position="205"/>
    </location>
</feature>
<comment type="caution">
    <text evidence="3">The sequence shown here is derived from an EMBL/GenBank/DDBJ whole genome shotgun (WGS) entry which is preliminary data.</text>
</comment>
<dbReference type="EMBL" id="JAGGJZ010000008">
    <property type="protein sequence ID" value="MBP1890573.1"/>
    <property type="molecule type" value="Genomic_DNA"/>
</dbReference>
<feature type="coiled-coil region" evidence="1">
    <location>
        <begin position="61"/>
        <end position="145"/>
    </location>
</feature>
<dbReference type="PANTHER" id="PTHR37305">
    <property type="entry name" value="INTEGRAL MEMBRANE PROTEIN-RELATED"/>
    <property type="match status" value="1"/>
</dbReference>